<evidence type="ECO:0000313" key="7">
    <source>
        <dbReference type="Proteomes" id="UP001519887"/>
    </source>
</evidence>
<keyword evidence="7" id="KW-1185">Reference proteome</keyword>
<dbReference type="Gene3D" id="1.10.10.60">
    <property type="entry name" value="Homeodomain-like"/>
    <property type="match status" value="2"/>
</dbReference>
<evidence type="ECO:0000256" key="1">
    <source>
        <dbReference type="ARBA" id="ARBA00023015"/>
    </source>
</evidence>
<evidence type="ECO:0000256" key="3">
    <source>
        <dbReference type="ARBA" id="ARBA00023163"/>
    </source>
</evidence>
<evidence type="ECO:0000313" key="6">
    <source>
        <dbReference type="EMBL" id="MBW7453108.1"/>
    </source>
</evidence>
<feature type="domain" description="HTH araC/xylS-type" evidence="5">
    <location>
        <begin position="651"/>
        <end position="750"/>
    </location>
</feature>
<dbReference type="PROSITE" id="PS00041">
    <property type="entry name" value="HTH_ARAC_FAMILY_1"/>
    <property type="match status" value="1"/>
</dbReference>
<dbReference type="SMART" id="SM00342">
    <property type="entry name" value="HTH_ARAC"/>
    <property type="match status" value="1"/>
</dbReference>
<dbReference type="SUPFAM" id="SSF46689">
    <property type="entry name" value="Homeodomain-like"/>
    <property type="match status" value="2"/>
</dbReference>
<accession>A0ABS7BWU5</accession>
<proteinExistence type="predicted"/>
<dbReference type="Pfam" id="PF17853">
    <property type="entry name" value="GGDEF_2"/>
    <property type="match status" value="1"/>
</dbReference>
<reference evidence="6 7" key="1">
    <citation type="submission" date="2021-07" db="EMBL/GenBank/DDBJ databases">
        <title>Paenibacillus radiodurans sp. nov., isolated from the southeastern edge of Tengger Desert.</title>
        <authorList>
            <person name="Zhang G."/>
        </authorList>
    </citation>
    <scope>NUCLEOTIDE SEQUENCE [LARGE SCALE GENOMIC DNA]</scope>
    <source>
        <strain evidence="6 7">CCM 7311</strain>
    </source>
</reference>
<keyword evidence="4" id="KW-0472">Membrane</keyword>
<dbReference type="PROSITE" id="PS01124">
    <property type="entry name" value="HTH_ARAC_FAMILY_2"/>
    <property type="match status" value="1"/>
</dbReference>
<evidence type="ECO:0000256" key="4">
    <source>
        <dbReference type="SAM" id="Phobius"/>
    </source>
</evidence>
<evidence type="ECO:0000259" key="5">
    <source>
        <dbReference type="PROSITE" id="PS01124"/>
    </source>
</evidence>
<dbReference type="InterPro" id="IPR018060">
    <property type="entry name" value="HTH_AraC"/>
</dbReference>
<keyword evidence="3" id="KW-0804">Transcription</keyword>
<keyword evidence="2" id="KW-0238">DNA-binding</keyword>
<keyword evidence="4" id="KW-1133">Transmembrane helix</keyword>
<dbReference type="InterPro" id="IPR009057">
    <property type="entry name" value="Homeodomain-like_sf"/>
</dbReference>
<dbReference type="Pfam" id="PF12833">
    <property type="entry name" value="HTH_18"/>
    <property type="match status" value="1"/>
</dbReference>
<name>A0ABS7BWU5_9BACL</name>
<keyword evidence="1" id="KW-0805">Transcription regulation</keyword>
<protein>
    <submittedName>
        <fullName evidence="6">Helix-turn-helix domain-containing protein</fullName>
    </submittedName>
</protein>
<dbReference type="EMBL" id="JAHZIK010000042">
    <property type="protein sequence ID" value="MBW7453108.1"/>
    <property type="molecule type" value="Genomic_DNA"/>
</dbReference>
<evidence type="ECO:0000256" key="2">
    <source>
        <dbReference type="ARBA" id="ARBA00023125"/>
    </source>
</evidence>
<gene>
    <name evidence="6" type="ORF">K0U00_03520</name>
</gene>
<dbReference type="Proteomes" id="UP001519887">
    <property type="component" value="Unassembled WGS sequence"/>
</dbReference>
<dbReference type="PANTHER" id="PTHR43280">
    <property type="entry name" value="ARAC-FAMILY TRANSCRIPTIONAL REGULATOR"/>
    <property type="match status" value="1"/>
</dbReference>
<comment type="caution">
    <text evidence="6">The sequence shown here is derived from an EMBL/GenBank/DDBJ whole genome shotgun (WGS) entry which is preliminary data.</text>
</comment>
<dbReference type="InterPro" id="IPR018062">
    <property type="entry name" value="HTH_AraC-typ_CS"/>
</dbReference>
<dbReference type="PANTHER" id="PTHR43280:SF2">
    <property type="entry name" value="HTH-TYPE TRANSCRIPTIONAL REGULATOR EXSA"/>
    <property type="match status" value="1"/>
</dbReference>
<organism evidence="6 7">
    <name type="scientific">Paenibacillus sepulcri</name>
    <dbReference type="NCBI Taxonomy" id="359917"/>
    <lineage>
        <taxon>Bacteria</taxon>
        <taxon>Bacillati</taxon>
        <taxon>Bacillota</taxon>
        <taxon>Bacilli</taxon>
        <taxon>Bacillales</taxon>
        <taxon>Paenibacillaceae</taxon>
        <taxon>Paenibacillus</taxon>
    </lineage>
</organism>
<keyword evidence="4" id="KW-0812">Transmembrane</keyword>
<feature type="transmembrane region" description="Helical" evidence="4">
    <location>
        <begin position="294"/>
        <end position="314"/>
    </location>
</feature>
<dbReference type="InterPro" id="IPR041522">
    <property type="entry name" value="CdaR_GGDEF"/>
</dbReference>
<feature type="transmembrane region" description="Helical" evidence="4">
    <location>
        <begin position="12"/>
        <end position="34"/>
    </location>
</feature>
<sequence length="756" mass="85778">MNWNYFKSKLLLNYALSYILIFLIPLTGVTIFVYKNAVDNLRSEIEQSNVNQLNQVRMNIDARMAELQETASRISFDVHLTPYMVRHPYYSKEAIDTLANYKANSQILDNLFLYYHDDSVIYSSEGMTDVGTIFRQKYKFADWPAAQVLQDLNNAEHPLMRPAGQVIVNSRQESMLALLVPIKPNDPYPYGTVVYLMEEEKLTGVMDSILNKFSGNSYIFDDQGRVLTKNRRGEAIPGNELSVLSSLDAGIHSLMLDGKQQSVVAVQSEENGWTYVTTMPSSQFFSRIFHIQTLILLVFFIVALTGITAAVMLAKRQYHPVKDLMEFTRLKTGSRTSDSAKSTSEWDWIRQTIHDYSARIQFQEPYARTQFLMMLLKHGSPNDHDLEQLIKSVGLELPGTQGEYWVMLLKWDAFSGTSTAGPDRRDIHQLLHDLDMPQLKARAYGIDFSPADQFAVMISLAPDAARSSQDRIEEIVDHIRGSILQRSSLQPSIGVGSPYGNLGELNQSFIEAATALEFRMLGELGSVTYFEKLSAPESETFWISKKSLLKLEQSLKQGNETVAFQMIQSIIADLRTQTLSAALMRCICFDVLNALLKNASELGMNGIIHDIPNLTAFETLEELERKLEALAAQICGQVERQAEIQQHSLLDDIVSYVDRQYADYTLSLEHLALKFSISASYLSRSFKDKTGSTFSQYIWRLRMEEVMRLLVSSDAPLKDVIEQVGYLDTPNFIRKFKKETGYTPGQYRKLRTGEDG</sequence>